<name>A0A1M5SX80_9ALTE</name>
<dbReference type="STRING" id="634436.SAMN05216361_0112"/>
<keyword evidence="3" id="KW-1185">Reference proteome</keyword>
<dbReference type="AlphaFoldDB" id="A0A1M5SX80"/>
<sequence>MKILVAIVILLALVIVYRVAIFSDDTQETAQDIQPAEQSSAGNTAQPVSDDIAELPTKIQPIESTTNAAAKEIGLITDPDLIAEIERDMQFSPAPEGDVSYMSPEAETVQINEPFPGEKPDPTLTMPGNNIIYADSPEHEIGKPLDPKTKMDDNGK</sequence>
<dbReference type="OrthoDB" id="9930014at2"/>
<feature type="region of interest" description="Disordered" evidence="1">
    <location>
        <begin position="32"/>
        <end position="53"/>
    </location>
</feature>
<feature type="compositionally biased region" description="Basic and acidic residues" evidence="1">
    <location>
        <begin position="136"/>
        <end position="156"/>
    </location>
</feature>
<dbReference type="EMBL" id="FQWD01000013">
    <property type="protein sequence ID" value="SHH42990.1"/>
    <property type="molecule type" value="Genomic_DNA"/>
</dbReference>
<accession>A0A1M5SX80</accession>
<gene>
    <name evidence="2" type="ORF">SAMN05216361_0112</name>
</gene>
<evidence type="ECO:0000313" key="3">
    <source>
        <dbReference type="Proteomes" id="UP000184520"/>
    </source>
</evidence>
<evidence type="ECO:0000256" key="1">
    <source>
        <dbReference type="SAM" id="MobiDB-lite"/>
    </source>
</evidence>
<reference evidence="3" key="1">
    <citation type="submission" date="2016-11" db="EMBL/GenBank/DDBJ databases">
        <authorList>
            <person name="Varghese N."/>
            <person name="Submissions S."/>
        </authorList>
    </citation>
    <scope>NUCLEOTIDE SEQUENCE [LARGE SCALE GENOMIC DNA]</scope>
    <source>
        <strain evidence="3">CGMCC 1.8995</strain>
    </source>
</reference>
<feature type="compositionally biased region" description="Polar residues" evidence="1">
    <location>
        <begin position="32"/>
        <end position="47"/>
    </location>
</feature>
<feature type="region of interest" description="Disordered" evidence="1">
    <location>
        <begin position="113"/>
        <end position="156"/>
    </location>
</feature>
<evidence type="ECO:0000313" key="2">
    <source>
        <dbReference type="EMBL" id="SHH42990.1"/>
    </source>
</evidence>
<proteinExistence type="predicted"/>
<dbReference type="RefSeq" id="WP_073325450.1">
    <property type="nucleotide sequence ID" value="NZ_FQWD01000013.1"/>
</dbReference>
<protein>
    <submittedName>
        <fullName evidence="2">Uncharacterized protein</fullName>
    </submittedName>
</protein>
<dbReference type="Proteomes" id="UP000184520">
    <property type="component" value="Unassembled WGS sequence"/>
</dbReference>
<organism evidence="2 3">
    <name type="scientific">Marisediminitalea aggregata</name>
    <dbReference type="NCBI Taxonomy" id="634436"/>
    <lineage>
        <taxon>Bacteria</taxon>
        <taxon>Pseudomonadati</taxon>
        <taxon>Pseudomonadota</taxon>
        <taxon>Gammaproteobacteria</taxon>
        <taxon>Alteromonadales</taxon>
        <taxon>Alteromonadaceae</taxon>
        <taxon>Marisediminitalea</taxon>
    </lineage>
</organism>